<evidence type="ECO:0000313" key="10">
    <source>
        <dbReference type="Proteomes" id="UP000292373"/>
    </source>
</evidence>
<dbReference type="PANTHER" id="PTHR30472:SF19">
    <property type="entry name" value="PETROBACTIN IMPORT SYSTEM PERMEASE PROTEIN YCLO"/>
    <property type="match status" value="1"/>
</dbReference>
<dbReference type="InterPro" id="IPR037294">
    <property type="entry name" value="ABC_BtuC-like"/>
</dbReference>
<dbReference type="Proteomes" id="UP000292373">
    <property type="component" value="Unassembled WGS sequence"/>
</dbReference>
<keyword evidence="6 8" id="KW-1133">Transmembrane helix</keyword>
<dbReference type="AlphaFoldDB" id="A0A4Q9KFJ0"/>
<keyword evidence="5 8" id="KW-0812">Transmembrane</keyword>
<reference evidence="9 10" key="1">
    <citation type="submission" date="2019-01" db="EMBL/GenBank/DDBJ databases">
        <title>Lactibacter flavus gen. nov., sp. nov., a novel bacterium of the family Propionibacteriaceae isolated from raw milk and dairy products.</title>
        <authorList>
            <person name="Huptas C."/>
            <person name="Wenning M."/>
            <person name="Breitenwieser F."/>
            <person name="Doll E."/>
            <person name="Von Neubeck M."/>
            <person name="Busse H.-J."/>
            <person name="Scherer S."/>
        </authorList>
    </citation>
    <scope>NUCLEOTIDE SEQUENCE [LARGE SCALE GENOMIC DNA]</scope>
    <source>
        <strain evidence="9 10">KCTC 33808</strain>
    </source>
</reference>
<feature type="transmembrane region" description="Helical" evidence="8">
    <location>
        <begin position="131"/>
        <end position="152"/>
    </location>
</feature>
<keyword evidence="4" id="KW-1003">Cell membrane</keyword>
<sequence length="318" mass="33403">MWSRPGVRLGLLVALAAASVAVYLLTGLSGNLGFILGRRAVTLATLVLVATAVGVSTVLFHTVTANRILTPSIMGLDSLYIALQTAAVFVFGAFGASTLPAVPMFALELLAMVAFSLLLFSLVMGRFGRSLTLMLLVGVLVGGMFRGVSSFLQRLMSPEDFQVLSDRFFADFTGADPALLGVSAIVVGALTLAAWLARHQLDVVGLGRDLAICLGINHRRLTMVVLVGVALMVGTSTALVGPTMFFGLLSSHLAYRALGTQRHAWTIPGSILAGTVALVGGQWAFERVLGLEGSLSMIVEFVGGITFIVLLLAGGRRR</sequence>
<dbReference type="OrthoDB" id="9796260at2"/>
<organism evidence="9 10">
    <name type="scientific">Propioniciclava sinopodophylli</name>
    <dbReference type="NCBI Taxonomy" id="1837344"/>
    <lineage>
        <taxon>Bacteria</taxon>
        <taxon>Bacillati</taxon>
        <taxon>Actinomycetota</taxon>
        <taxon>Actinomycetes</taxon>
        <taxon>Propionibacteriales</taxon>
        <taxon>Propionibacteriaceae</taxon>
        <taxon>Propioniciclava</taxon>
    </lineage>
</organism>
<keyword evidence="3" id="KW-0813">Transport</keyword>
<dbReference type="GO" id="GO:0022857">
    <property type="term" value="F:transmembrane transporter activity"/>
    <property type="evidence" value="ECO:0007669"/>
    <property type="project" value="InterPro"/>
</dbReference>
<feature type="transmembrane region" description="Helical" evidence="8">
    <location>
        <begin position="40"/>
        <end position="60"/>
    </location>
</feature>
<proteinExistence type="inferred from homology"/>
<feature type="transmembrane region" description="Helical" evidence="8">
    <location>
        <begin position="7"/>
        <end position="28"/>
    </location>
</feature>
<dbReference type="Gene3D" id="1.10.3470.10">
    <property type="entry name" value="ABC transporter involved in vitamin B12 uptake, BtuC"/>
    <property type="match status" value="1"/>
</dbReference>
<feature type="transmembrane region" description="Helical" evidence="8">
    <location>
        <begin position="297"/>
        <end position="315"/>
    </location>
</feature>
<dbReference type="InterPro" id="IPR000522">
    <property type="entry name" value="ABC_transptr_permease_BtuC"/>
</dbReference>
<evidence type="ECO:0000256" key="2">
    <source>
        <dbReference type="ARBA" id="ARBA00007935"/>
    </source>
</evidence>
<feature type="transmembrane region" description="Helical" evidence="8">
    <location>
        <begin position="105"/>
        <end position="124"/>
    </location>
</feature>
<feature type="transmembrane region" description="Helical" evidence="8">
    <location>
        <begin position="178"/>
        <end position="198"/>
    </location>
</feature>
<protein>
    <submittedName>
        <fullName evidence="9">Enterobactin ABC transporter permease</fullName>
    </submittedName>
</protein>
<feature type="transmembrane region" description="Helical" evidence="8">
    <location>
        <begin position="80"/>
        <end position="99"/>
    </location>
</feature>
<dbReference type="Pfam" id="PF01032">
    <property type="entry name" value="FecCD"/>
    <property type="match status" value="1"/>
</dbReference>
<gene>
    <name evidence="9" type="ORF">ET989_07430</name>
</gene>
<accession>A0A4Q9KFJ0</accession>
<evidence type="ECO:0000256" key="4">
    <source>
        <dbReference type="ARBA" id="ARBA00022475"/>
    </source>
</evidence>
<evidence type="ECO:0000256" key="3">
    <source>
        <dbReference type="ARBA" id="ARBA00022448"/>
    </source>
</evidence>
<dbReference type="SUPFAM" id="SSF81345">
    <property type="entry name" value="ABC transporter involved in vitamin B12 uptake, BtuC"/>
    <property type="match status" value="1"/>
</dbReference>
<dbReference type="GO" id="GO:0005886">
    <property type="term" value="C:plasma membrane"/>
    <property type="evidence" value="ECO:0007669"/>
    <property type="project" value="UniProtKB-SubCell"/>
</dbReference>
<comment type="similarity">
    <text evidence="2">Belongs to the binding-protein-dependent transport system permease family. FecCD subfamily.</text>
</comment>
<evidence type="ECO:0000313" key="9">
    <source>
        <dbReference type="EMBL" id="TBT85084.1"/>
    </source>
</evidence>
<evidence type="ECO:0000256" key="7">
    <source>
        <dbReference type="ARBA" id="ARBA00023136"/>
    </source>
</evidence>
<dbReference type="GO" id="GO:0033214">
    <property type="term" value="P:siderophore-iron import into cell"/>
    <property type="evidence" value="ECO:0007669"/>
    <property type="project" value="TreeGrafter"/>
</dbReference>
<comment type="subcellular location">
    <subcellularLocation>
        <location evidence="1">Cell membrane</location>
        <topology evidence="1">Multi-pass membrane protein</topology>
    </subcellularLocation>
</comment>
<dbReference type="PANTHER" id="PTHR30472">
    <property type="entry name" value="FERRIC ENTEROBACTIN TRANSPORT SYSTEM PERMEASE PROTEIN"/>
    <property type="match status" value="1"/>
</dbReference>
<keyword evidence="7 8" id="KW-0472">Membrane</keyword>
<dbReference type="EMBL" id="SDMQ01000006">
    <property type="protein sequence ID" value="TBT85084.1"/>
    <property type="molecule type" value="Genomic_DNA"/>
</dbReference>
<evidence type="ECO:0000256" key="6">
    <source>
        <dbReference type="ARBA" id="ARBA00022989"/>
    </source>
</evidence>
<keyword evidence="10" id="KW-1185">Reference proteome</keyword>
<evidence type="ECO:0000256" key="5">
    <source>
        <dbReference type="ARBA" id="ARBA00022692"/>
    </source>
</evidence>
<evidence type="ECO:0000256" key="1">
    <source>
        <dbReference type="ARBA" id="ARBA00004651"/>
    </source>
</evidence>
<name>A0A4Q9KFJ0_9ACTN</name>
<comment type="caution">
    <text evidence="9">The sequence shown here is derived from an EMBL/GenBank/DDBJ whole genome shotgun (WGS) entry which is preliminary data.</text>
</comment>
<evidence type="ECO:0000256" key="8">
    <source>
        <dbReference type="SAM" id="Phobius"/>
    </source>
</evidence>